<comment type="caution">
    <text evidence="2">The sequence shown here is derived from an EMBL/GenBank/DDBJ whole genome shotgun (WGS) entry which is preliminary data.</text>
</comment>
<gene>
    <name evidence="2" type="ORF">S01H1_06325</name>
</gene>
<name>X0SYR4_9ZZZZ</name>
<organism evidence="2">
    <name type="scientific">marine sediment metagenome</name>
    <dbReference type="NCBI Taxonomy" id="412755"/>
    <lineage>
        <taxon>unclassified sequences</taxon>
        <taxon>metagenomes</taxon>
        <taxon>ecological metagenomes</taxon>
    </lineage>
</organism>
<accession>X0SYR4</accession>
<dbReference type="AlphaFoldDB" id="X0SYR4"/>
<evidence type="ECO:0000313" key="2">
    <source>
        <dbReference type="EMBL" id="GAF80281.1"/>
    </source>
</evidence>
<dbReference type="EMBL" id="BARS01003272">
    <property type="protein sequence ID" value="GAF80281.1"/>
    <property type="molecule type" value="Genomic_DNA"/>
</dbReference>
<sequence length="45" mass="4974">AAFELPYLTHPEITTTRSQPDDQHKPSSNATRLSLIAQAAQIAWP</sequence>
<feature type="region of interest" description="Disordered" evidence="1">
    <location>
        <begin position="1"/>
        <end position="29"/>
    </location>
</feature>
<feature type="non-terminal residue" evidence="2">
    <location>
        <position position="1"/>
    </location>
</feature>
<evidence type="ECO:0000256" key="1">
    <source>
        <dbReference type="SAM" id="MobiDB-lite"/>
    </source>
</evidence>
<reference evidence="2" key="1">
    <citation type="journal article" date="2014" name="Front. Microbiol.">
        <title>High frequency of phylogenetically diverse reductive dehalogenase-homologous genes in deep subseafloor sedimentary metagenomes.</title>
        <authorList>
            <person name="Kawai M."/>
            <person name="Futagami T."/>
            <person name="Toyoda A."/>
            <person name="Takaki Y."/>
            <person name="Nishi S."/>
            <person name="Hori S."/>
            <person name="Arai W."/>
            <person name="Tsubouchi T."/>
            <person name="Morono Y."/>
            <person name="Uchiyama I."/>
            <person name="Ito T."/>
            <person name="Fujiyama A."/>
            <person name="Inagaki F."/>
            <person name="Takami H."/>
        </authorList>
    </citation>
    <scope>NUCLEOTIDE SEQUENCE</scope>
    <source>
        <strain evidence="2">Expedition CK06-06</strain>
    </source>
</reference>
<protein>
    <submittedName>
        <fullName evidence="2">Uncharacterized protein</fullName>
    </submittedName>
</protein>
<proteinExistence type="predicted"/>